<evidence type="ECO:0000256" key="2">
    <source>
        <dbReference type="ARBA" id="ARBA00023239"/>
    </source>
</evidence>
<keyword evidence="3" id="KW-0511">Multifunctional enzyme</keyword>
<dbReference type="GO" id="GO:0004632">
    <property type="term" value="F:phosphopantothenate--cysteine ligase activity"/>
    <property type="evidence" value="ECO:0007669"/>
    <property type="project" value="UniProtKB-EC"/>
</dbReference>
<comment type="pathway">
    <text evidence="3 4">Cofactor biosynthesis; coenzyme A biosynthesis; CoA from (R)-pantothenate: step 3/5.</text>
</comment>
<evidence type="ECO:0000313" key="8">
    <source>
        <dbReference type="Proteomes" id="UP001486565"/>
    </source>
</evidence>
<dbReference type="NCBIfam" id="TIGR00521">
    <property type="entry name" value="coaBC_dfp"/>
    <property type="match status" value="1"/>
</dbReference>
<feature type="binding site" evidence="3">
    <location>
        <position position="278"/>
    </location>
    <ligand>
        <name>CTP</name>
        <dbReference type="ChEBI" id="CHEBI:37563"/>
    </ligand>
</feature>
<comment type="catalytic activity">
    <reaction evidence="3 4">
        <text>N-[(R)-4-phosphopantothenoyl]-L-cysteine + H(+) = (R)-4'-phosphopantetheine + CO2</text>
        <dbReference type="Rhea" id="RHEA:16793"/>
        <dbReference type="ChEBI" id="CHEBI:15378"/>
        <dbReference type="ChEBI" id="CHEBI:16526"/>
        <dbReference type="ChEBI" id="CHEBI:59458"/>
        <dbReference type="ChEBI" id="CHEBI:61723"/>
        <dbReference type="EC" id="4.1.1.36"/>
    </reaction>
</comment>
<feature type="binding site" evidence="3">
    <location>
        <position position="288"/>
    </location>
    <ligand>
        <name>CTP</name>
        <dbReference type="ChEBI" id="CHEBI:37563"/>
    </ligand>
</feature>
<dbReference type="HAMAP" id="MF_02225">
    <property type="entry name" value="CoaBC"/>
    <property type="match status" value="1"/>
</dbReference>
<protein>
    <recommendedName>
        <fullName evidence="3">Coenzyme A biosynthesis bifunctional protein CoaBC</fullName>
    </recommendedName>
    <alternativeName>
        <fullName evidence="3">DNA/pantothenate metabolism flavoprotein</fullName>
    </alternativeName>
    <alternativeName>
        <fullName evidence="3">Phosphopantothenoylcysteine synthetase/decarboxylase</fullName>
        <shortName evidence="3">PPCS-PPCDC</shortName>
    </alternativeName>
    <domain>
        <recommendedName>
            <fullName evidence="3">Phosphopantothenoylcysteine decarboxylase</fullName>
            <shortName evidence="3">PPC decarboxylase</shortName>
            <shortName evidence="3">PPC-DC</shortName>
            <ecNumber evidence="3">4.1.1.36</ecNumber>
        </recommendedName>
        <alternativeName>
            <fullName evidence="3">CoaC</fullName>
        </alternativeName>
    </domain>
    <domain>
        <recommendedName>
            <fullName evidence="3">Phosphopantothenate--cysteine ligase</fullName>
            <ecNumber evidence="3">6.3.2.5</ecNumber>
        </recommendedName>
        <alternativeName>
            <fullName evidence="3">CoaB</fullName>
        </alternativeName>
        <alternativeName>
            <fullName evidence="3">Phosphopantothenoylcysteine synthetase</fullName>
            <shortName evidence="3">PPC synthetase</shortName>
            <shortName evidence="3">PPC-S</shortName>
        </alternativeName>
    </domain>
</protein>
<keyword evidence="3" id="KW-0479">Metal-binding</keyword>
<dbReference type="Pfam" id="PF04127">
    <property type="entry name" value="DFP"/>
    <property type="match status" value="1"/>
</dbReference>
<dbReference type="PANTHER" id="PTHR14359:SF6">
    <property type="entry name" value="PHOSPHOPANTOTHENOYLCYSTEINE DECARBOXYLASE"/>
    <property type="match status" value="1"/>
</dbReference>
<comment type="function">
    <text evidence="4">Catalyzes two steps in the biosynthesis of coenzyme A. In the first step cysteine is conjugated to 4'-phosphopantothenate to form 4-phosphopantothenoylcysteine, in the latter compound is decarboxylated to form 4'-phosphopantotheine.</text>
</comment>
<keyword evidence="3" id="KW-0460">Magnesium</keyword>
<evidence type="ECO:0000256" key="4">
    <source>
        <dbReference type="RuleBase" id="RU364078"/>
    </source>
</evidence>
<evidence type="ECO:0000313" key="7">
    <source>
        <dbReference type="EMBL" id="WZL70395.1"/>
    </source>
</evidence>
<organism evidence="7 8">
    <name type="scientific">Defluviitalea saccharophila</name>
    <dbReference type="NCBI Taxonomy" id="879970"/>
    <lineage>
        <taxon>Bacteria</taxon>
        <taxon>Bacillati</taxon>
        <taxon>Bacillota</taxon>
        <taxon>Clostridia</taxon>
        <taxon>Lachnospirales</taxon>
        <taxon>Defluviitaleaceae</taxon>
        <taxon>Defluviitalea</taxon>
    </lineage>
</organism>
<evidence type="ECO:0000259" key="6">
    <source>
        <dbReference type="Pfam" id="PF04127"/>
    </source>
</evidence>
<sequence>MNKKTVILGVTGGIAAYKACEIVSRLIKLNINVQVVMTQSAQEFVRPLVFQSLTNQPVITDMFEKPSTWDIEHISLAQKADLFLIAPATANIIGKVANGIADDMLSTTIMATKAPVVFAPAMNTAMYQNKIVQKNISSLKELGYYFINPSEGRLACGDVGIGKLASVDTIVEEVLQILHSTKMDLKGKNLLITAGPTREPLDPVRYISNYSSGKMGYAIAEAAVKRGANVTLISGPTHLMPPKDCNVIHVTTTEEMYNKVLENFDTCDIVIKAAAPSDYRPKTVLPSKIKKYDHTLSIEFVSNPDILKELGMRKQHQILIGFAAESDRELEYGKEKLEKKNLDMICINNILKDKVGFGHDTNQIEILKKYGEQKTLPLMSKIELSHKILDEVLDLMKHP</sequence>
<feature type="binding site" evidence="3">
    <location>
        <position position="322"/>
    </location>
    <ligand>
        <name>CTP</name>
        <dbReference type="ChEBI" id="CHEBI:37563"/>
    </ligand>
</feature>
<feature type="binding site" evidence="3">
    <location>
        <position position="336"/>
    </location>
    <ligand>
        <name>CTP</name>
        <dbReference type="ChEBI" id="CHEBI:37563"/>
    </ligand>
</feature>
<keyword evidence="3 4" id="KW-0288">FMN</keyword>
<keyword evidence="3 4" id="KW-0285">Flavoprotein</keyword>
<comment type="similarity">
    <text evidence="3 4">In the N-terminal section; belongs to the HFCD (homo-oligomeric flavin containing Cys decarboxylase) superfamily.</text>
</comment>
<feature type="binding site" evidence="3">
    <location>
        <position position="340"/>
    </location>
    <ligand>
        <name>CTP</name>
        <dbReference type="ChEBI" id="CHEBI:37563"/>
    </ligand>
</feature>
<feature type="binding site" evidence="3">
    <location>
        <begin position="304"/>
        <end position="307"/>
    </location>
    <ligand>
        <name>CTP</name>
        <dbReference type="ChEBI" id="CHEBI:37563"/>
    </ligand>
</feature>
<dbReference type="GO" id="GO:0004633">
    <property type="term" value="F:phosphopantothenoylcysteine decarboxylase activity"/>
    <property type="evidence" value="ECO:0007669"/>
    <property type="project" value="UniProtKB-EC"/>
</dbReference>
<name>A0ABZ2Y663_9FIRM</name>
<dbReference type="InterPro" id="IPR003382">
    <property type="entry name" value="Flavoprotein"/>
</dbReference>
<evidence type="ECO:0000256" key="3">
    <source>
        <dbReference type="HAMAP-Rule" id="MF_02225"/>
    </source>
</evidence>
<dbReference type="InterPro" id="IPR005252">
    <property type="entry name" value="CoaBC"/>
</dbReference>
<dbReference type="Gene3D" id="3.40.50.10300">
    <property type="entry name" value="CoaB-like"/>
    <property type="match status" value="1"/>
</dbReference>
<dbReference type="EC" id="6.3.2.5" evidence="3"/>
<feature type="region of interest" description="Phosphopantothenoylcysteine decarboxylase" evidence="3">
    <location>
        <begin position="1"/>
        <end position="189"/>
    </location>
</feature>
<feature type="domain" description="DNA/pantothenate metabolism flavoprotein C-terminal" evidence="6">
    <location>
        <begin position="185"/>
        <end position="394"/>
    </location>
</feature>
<comment type="pathway">
    <text evidence="3 4">Cofactor biosynthesis; coenzyme A biosynthesis; CoA from (R)-pantothenate: step 2/5.</text>
</comment>
<feature type="region of interest" description="Phosphopantothenate--cysteine ligase" evidence="3">
    <location>
        <begin position="190"/>
        <end position="399"/>
    </location>
</feature>
<dbReference type="EC" id="4.1.1.36" evidence="3"/>
<gene>
    <name evidence="3 7" type="primary">coaBC</name>
    <name evidence="7" type="ORF">QBE51_02355</name>
</gene>
<dbReference type="InterPro" id="IPR035929">
    <property type="entry name" value="CoaB-like_sf"/>
</dbReference>
<comment type="function">
    <text evidence="3">Catalyzes two sequential steps in the biosynthesis of coenzyme A. In the first step cysteine is conjugated to 4'-phosphopantothenate to form 4-phosphopantothenoylcysteine. In the second step the latter compound is decarboxylated to form 4'-phosphopantotheine.</text>
</comment>
<dbReference type="PANTHER" id="PTHR14359">
    <property type="entry name" value="HOMO-OLIGOMERIC FLAVIN CONTAINING CYS DECARBOXYLASE FAMILY"/>
    <property type="match status" value="1"/>
</dbReference>
<evidence type="ECO:0000259" key="5">
    <source>
        <dbReference type="Pfam" id="PF02441"/>
    </source>
</evidence>
<dbReference type="RefSeq" id="WP_341877358.1">
    <property type="nucleotide sequence ID" value="NZ_CP121687.1"/>
</dbReference>
<dbReference type="EMBL" id="CP121687">
    <property type="protein sequence ID" value="WZL70395.1"/>
    <property type="molecule type" value="Genomic_DNA"/>
</dbReference>
<dbReference type="Proteomes" id="UP001486565">
    <property type="component" value="Chromosome"/>
</dbReference>
<dbReference type="SUPFAM" id="SSF52507">
    <property type="entry name" value="Homo-oligomeric flavin-containing Cys decarboxylases, HFCD"/>
    <property type="match status" value="1"/>
</dbReference>
<reference evidence="7 8" key="1">
    <citation type="submission" date="2023-03" db="EMBL/GenBank/DDBJ databases">
        <title>Novel Species.</title>
        <authorList>
            <person name="Ma S."/>
        </authorList>
    </citation>
    <scope>NUCLEOTIDE SEQUENCE [LARGE SCALE GENOMIC DNA]</scope>
    <source>
        <strain evidence="7 8">LIND6LT2</strain>
    </source>
</reference>
<dbReference type="InterPro" id="IPR036551">
    <property type="entry name" value="Flavin_trans-like"/>
</dbReference>
<feature type="active site" description="Proton donor" evidence="3">
    <location>
        <position position="156"/>
    </location>
</feature>
<keyword evidence="1 3" id="KW-0210">Decarboxylase</keyword>
<keyword evidence="3 4" id="KW-0436">Ligase</keyword>
<comment type="catalytic activity">
    <reaction evidence="3 4">
        <text>(R)-4'-phosphopantothenate + L-cysteine + CTP = N-[(R)-4-phosphopantothenoyl]-L-cysteine + CMP + diphosphate + H(+)</text>
        <dbReference type="Rhea" id="RHEA:19397"/>
        <dbReference type="ChEBI" id="CHEBI:10986"/>
        <dbReference type="ChEBI" id="CHEBI:15378"/>
        <dbReference type="ChEBI" id="CHEBI:33019"/>
        <dbReference type="ChEBI" id="CHEBI:35235"/>
        <dbReference type="ChEBI" id="CHEBI:37563"/>
        <dbReference type="ChEBI" id="CHEBI:59458"/>
        <dbReference type="ChEBI" id="CHEBI:60377"/>
        <dbReference type="EC" id="6.3.2.5"/>
    </reaction>
</comment>
<comment type="similarity">
    <text evidence="3 4">In the C-terminal section; belongs to the PPC synthetase family.</text>
</comment>
<comment type="cofactor">
    <cofactor evidence="3">
        <name>FMN</name>
        <dbReference type="ChEBI" id="CHEBI:58210"/>
    </cofactor>
    <text evidence="3">Binds 1 FMN per subunit.</text>
</comment>
<dbReference type="InterPro" id="IPR007085">
    <property type="entry name" value="DNA/pantothenate-metab_flavo_C"/>
</dbReference>
<dbReference type="SUPFAM" id="SSF102645">
    <property type="entry name" value="CoaB-like"/>
    <property type="match status" value="1"/>
</dbReference>
<dbReference type="Pfam" id="PF02441">
    <property type="entry name" value="Flavoprotein"/>
    <property type="match status" value="1"/>
</dbReference>
<proteinExistence type="inferred from homology"/>
<evidence type="ECO:0000256" key="1">
    <source>
        <dbReference type="ARBA" id="ARBA00022793"/>
    </source>
</evidence>
<keyword evidence="2 3" id="KW-0456">Lyase</keyword>
<comment type="caution">
    <text evidence="3">Lacks conserved residue(s) required for the propagation of feature annotation.</text>
</comment>
<dbReference type="Gene3D" id="3.40.50.1950">
    <property type="entry name" value="Flavin prenyltransferase-like"/>
    <property type="match status" value="1"/>
</dbReference>
<comment type="cofactor">
    <cofactor evidence="3">
        <name>Mg(2+)</name>
        <dbReference type="ChEBI" id="CHEBI:18420"/>
    </cofactor>
</comment>
<feature type="domain" description="Flavoprotein" evidence="5">
    <location>
        <begin position="4"/>
        <end position="177"/>
    </location>
</feature>
<accession>A0ABZ2Y663</accession>
<keyword evidence="8" id="KW-1185">Reference proteome</keyword>